<name>A0ABP7K7U4_9ACTN</name>
<keyword evidence="5" id="KW-1185">Reference proteome</keyword>
<evidence type="ECO:0000259" key="3">
    <source>
        <dbReference type="SMART" id="SM00331"/>
    </source>
</evidence>
<dbReference type="InterPro" id="IPR052016">
    <property type="entry name" value="Bact_Sigma-Reg"/>
</dbReference>
<keyword evidence="2" id="KW-1133">Transmembrane helix</keyword>
<dbReference type="PANTHER" id="PTHR43156">
    <property type="entry name" value="STAGE II SPORULATION PROTEIN E-RELATED"/>
    <property type="match status" value="1"/>
</dbReference>
<accession>A0ABP7K7U4</accession>
<organism evidence="4 5">
    <name type="scientific">Streptomyces lannensis</name>
    <dbReference type="NCBI Taxonomy" id="766498"/>
    <lineage>
        <taxon>Bacteria</taxon>
        <taxon>Bacillati</taxon>
        <taxon>Actinomycetota</taxon>
        <taxon>Actinomycetes</taxon>
        <taxon>Kitasatosporales</taxon>
        <taxon>Streptomycetaceae</taxon>
        <taxon>Streptomyces</taxon>
    </lineage>
</organism>
<gene>
    <name evidence="4" type="ORF">GCM10022207_35940</name>
</gene>
<dbReference type="PANTHER" id="PTHR43156:SF2">
    <property type="entry name" value="STAGE II SPORULATION PROTEIN E"/>
    <property type="match status" value="1"/>
</dbReference>
<dbReference type="Proteomes" id="UP001501563">
    <property type="component" value="Unassembled WGS sequence"/>
</dbReference>
<dbReference type="Gene3D" id="3.60.40.10">
    <property type="entry name" value="PPM-type phosphatase domain"/>
    <property type="match status" value="1"/>
</dbReference>
<feature type="transmembrane region" description="Helical" evidence="2">
    <location>
        <begin position="87"/>
        <end position="105"/>
    </location>
</feature>
<keyword evidence="2" id="KW-0812">Transmembrane</keyword>
<evidence type="ECO:0000256" key="1">
    <source>
        <dbReference type="ARBA" id="ARBA00022801"/>
    </source>
</evidence>
<dbReference type="SMART" id="SM00331">
    <property type="entry name" value="PP2C_SIG"/>
    <property type="match status" value="1"/>
</dbReference>
<dbReference type="RefSeq" id="WP_345549316.1">
    <property type="nucleotide sequence ID" value="NZ_BAAAZA010000008.1"/>
</dbReference>
<feature type="transmembrane region" description="Helical" evidence="2">
    <location>
        <begin position="48"/>
        <end position="75"/>
    </location>
</feature>
<dbReference type="InterPro" id="IPR036457">
    <property type="entry name" value="PPM-type-like_dom_sf"/>
</dbReference>
<evidence type="ECO:0000313" key="4">
    <source>
        <dbReference type="EMBL" id="GAA3868035.1"/>
    </source>
</evidence>
<dbReference type="InterPro" id="IPR001932">
    <property type="entry name" value="PPM-type_phosphatase-like_dom"/>
</dbReference>
<evidence type="ECO:0000256" key="2">
    <source>
        <dbReference type="SAM" id="Phobius"/>
    </source>
</evidence>
<keyword evidence="1" id="KW-0378">Hydrolase</keyword>
<feature type="domain" description="PPM-type phosphatase" evidence="3">
    <location>
        <begin position="136"/>
        <end position="357"/>
    </location>
</feature>
<sequence>MAGLGVWKRLGRRSHWLPALLLLVAGAIDCTTPPTVSASALYAAAVLVAAPLLSLCGTVLVGVCALVLDWAMFWYFGHRGSAMFSELAMVATVAGVAVFLNRLLYHREVKLQSVSGIATAVQRAVLPGPPARIGPLRFAARYEAAQTDAQIGGDLYAVLDTPYGVRCLIGDVCGKGMDAVRAVTVAVGTFREAALREPALTGLSDRLEQALVREAAQSGSPLPADWFVTALLAEFPPRGNEVRLVNRGHPAPLLFLGDTVRYVEPCRPALPLGLGALSVDTARVDPVAFPQGAGLLLYTDGLTEARNASGAFYDPVGRFTGRRHSGPDALLDALLADVCRHTGGRRTDDMALLAVTRAPDDAYPPSARRWRPESR</sequence>
<dbReference type="EMBL" id="BAAAZA010000008">
    <property type="protein sequence ID" value="GAA3868035.1"/>
    <property type="molecule type" value="Genomic_DNA"/>
</dbReference>
<proteinExistence type="predicted"/>
<protein>
    <submittedName>
        <fullName evidence="4">PP2C family protein-serine/threonine phosphatase</fullName>
    </submittedName>
</protein>
<reference evidence="5" key="1">
    <citation type="journal article" date="2019" name="Int. J. Syst. Evol. Microbiol.">
        <title>The Global Catalogue of Microorganisms (GCM) 10K type strain sequencing project: providing services to taxonomists for standard genome sequencing and annotation.</title>
        <authorList>
            <consortium name="The Broad Institute Genomics Platform"/>
            <consortium name="The Broad Institute Genome Sequencing Center for Infectious Disease"/>
            <person name="Wu L."/>
            <person name="Ma J."/>
        </authorList>
    </citation>
    <scope>NUCLEOTIDE SEQUENCE [LARGE SCALE GENOMIC DNA]</scope>
    <source>
        <strain evidence="5">JCM 16578</strain>
    </source>
</reference>
<keyword evidence="2" id="KW-0472">Membrane</keyword>
<dbReference type="Pfam" id="PF07228">
    <property type="entry name" value="SpoIIE"/>
    <property type="match status" value="1"/>
</dbReference>
<evidence type="ECO:0000313" key="5">
    <source>
        <dbReference type="Proteomes" id="UP001501563"/>
    </source>
</evidence>
<comment type="caution">
    <text evidence="4">The sequence shown here is derived from an EMBL/GenBank/DDBJ whole genome shotgun (WGS) entry which is preliminary data.</text>
</comment>